<reference evidence="1 2" key="1">
    <citation type="submission" date="2021-06" db="EMBL/GenBank/DDBJ databases">
        <title>Faecalicatena sp. nov. isolated from porcine feces.</title>
        <authorList>
            <person name="Oh B.S."/>
            <person name="Lee J.H."/>
        </authorList>
    </citation>
    <scope>NUCLEOTIDE SEQUENCE [LARGE SCALE GENOMIC DNA]</scope>
    <source>
        <strain evidence="1 2">AGMB00832</strain>
    </source>
</reference>
<proteinExistence type="predicted"/>
<dbReference type="RefSeq" id="WP_216243439.1">
    <property type="nucleotide sequence ID" value="NZ_JABACJ020000016.1"/>
</dbReference>
<gene>
    <name evidence="1" type="ORF">HGO97_015345</name>
</gene>
<dbReference type="Proteomes" id="UP000723714">
    <property type="component" value="Unassembled WGS sequence"/>
</dbReference>
<protein>
    <submittedName>
        <fullName evidence="1">Uncharacterized protein</fullName>
    </submittedName>
</protein>
<name>A0ABS6D7C9_9FIRM</name>
<organism evidence="1 2">
    <name type="scientific">Faecalicatena faecalis</name>
    <dbReference type="NCBI Taxonomy" id="2726362"/>
    <lineage>
        <taxon>Bacteria</taxon>
        <taxon>Bacillati</taxon>
        <taxon>Bacillota</taxon>
        <taxon>Clostridia</taxon>
        <taxon>Lachnospirales</taxon>
        <taxon>Lachnospiraceae</taxon>
        <taxon>Faecalicatena</taxon>
    </lineage>
</organism>
<keyword evidence="2" id="KW-1185">Reference proteome</keyword>
<evidence type="ECO:0000313" key="1">
    <source>
        <dbReference type="EMBL" id="MBU3877180.1"/>
    </source>
</evidence>
<sequence>MKKDFYELYNNFVKRAGEKNERFREMLVKSQLSFDSKEMLSFVVSECLMEDIETIYKLENNGFSNRYIDFTIRNMSEQVIEYLYIMKNPRLIKEYFGERLNDDWDGKNLFDGMKITGAARFKKRESVSAMAKAVDEKVSDDDKIALYEIFSLKAELEHHSYFHHMLDVMCNLGDRIESKDDLDYIFLIYILSAFIKVYDTIQ</sequence>
<evidence type="ECO:0000313" key="2">
    <source>
        <dbReference type="Proteomes" id="UP000723714"/>
    </source>
</evidence>
<comment type="caution">
    <text evidence="1">The sequence shown here is derived from an EMBL/GenBank/DDBJ whole genome shotgun (WGS) entry which is preliminary data.</text>
</comment>
<dbReference type="EMBL" id="JABACJ020000016">
    <property type="protein sequence ID" value="MBU3877180.1"/>
    <property type="molecule type" value="Genomic_DNA"/>
</dbReference>
<accession>A0ABS6D7C9</accession>